<dbReference type="Proteomes" id="UP000187172">
    <property type="component" value="Unassembled WGS sequence"/>
</dbReference>
<dbReference type="AlphaFoldDB" id="A0A1R1EPC8"/>
<name>A0A1R1EPC8_9BACL</name>
<evidence type="ECO:0000313" key="2">
    <source>
        <dbReference type="Proteomes" id="UP000187172"/>
    </source>
</evidence>
<keyword evidence="2" id="KW-1185">Reference proteome</keyword>
<comment type="caution">
    <text evidence="1">The sequence shown here is derived from an EMBL/GenBank/DDBJ whole genome shotgun (WGS) entry which is preliminary data.</text>
</comment>
<dbReference type="RefSeq" id="WP_076171110.1">
    <property type="nucleotide sequence ID" value="NZ_MRTP01000004.1"/>
</dbReference>
<evidence type="ECO:0008006" key="3">
    <source>
        <dbReference type="Google" id="ProtNLM"/>
    </source>
</evidence>
<accession>A0A1R1EPC8</accession>
<dbReference type="EMBL" id="MRTP01000004">
    <property type="protein sequence ID" value="OMF53602.1"/>
    <property type="molecule type" value="Genomic_DNA"/>
</dbReference>
<evidence type="ECO:0000313" key="1">
    <source>
        <dbReference type="EMBL" id="OMF53602.1"/>
    </source>
</evidence>
<proteinExistence type="predicted"/>
<organism evidence="1 2">
    <name type="scientific">Paenibacillus rhizosphaerae</name>
    <dbReference type="NCBI Taxonomy" id="297318"/>
    <lineage>
        <taxon>Bacteria</taxon>
        <taxon>Bacillati</taxon>
        <taxon>Bacillota</taxon>
        <taxon>Bacilli</taxon>
        <taxon>Bacillales</taxon>
        <taxon>Paenibacillaceae</taxon>
        <taxon>Paenibacillus</taxon>
    </lineage>
</organism>
<sequence length="235" mass="27367">MDDCANDGDMNLDTAVSALNYAYSLENWTLLIRRSDQLYNDAYQSFIHNIQAQKPIIYYIGYSLLMKGIGYQKDKQYGESLKCIDQYKDLRRFLDGSERSQRILDQYAFYAYANSLSVHLLSGNLTKIEEYVQFLNQHPSETLSGLLTLLECALSQELNVDEYIAPLTERFDAYQHDDMRPEEQTIYLSILMMLSRYCRNRKRFEEAQKYTQQFLSLSFDRGPGRQASTSAAPHE</sequence>
<protein>
    <recommendedName>
        <fullName evidence="3">DNA-binding protein</fullName>
    </recommendedName>
</protein>
<gene>
    <name evidence="1" type="ORF">BK138_17350</name>
</gene>
<reference evidence="1 2" key="1">
    <citation type="submission" date="2016-11" db="EMBL/GenBank/DDBJ databases">
        <title>Paenibacillus species isolates.</title>
        <authorList>
            <person name="Beno S.M."/>
        </authorList>
    </citation>
    <scope>NUCLEOTIDE SEQUENCE [LARGE SCALE GENOMIC DNA]</scope>
    <source>
        <strain evidence="1 2">FSL R5-0378</strain>
    </source>
</reference>